<comment type="caution">
    <text evidence="1">The sequence shown here is derived from an EMBL/GenBank/DDBJ whole genome shotgun (WGS) entry which is preliminary data.</text>
</comment>
<gene>
    <name evidence="1" type="ORF">WA1_26330</name>
</gene>
<keyword evidence="2" id="KW-1185">Reference proteome</keyword>
<organism evidence="1 2">
    <name type="scientific">Scytonema hofmannii PCC 7110</name>
    <dbReference type="NCBI Taxonomy" id="128403"/>
    <lineage>
        <taxon>Bacteria</taxon>
        <taxon>Bacillati</taxon>
        <taxon>Cyanobacteriota</taxon>
        <taxon>Cyanophyceae</taxon>
        <taxon>Nostocales</taxon>
        <taxon>Scytonemataceae</taxon>
        <taxon>Scytonema</taxon>
    </lineage>
</organism>
<dbReference type="RefSeq" id="WP_017746904.1">
    <property type="nucleotide sequence ID" value="NZ_KQ976354.1"/>
</dbReference>
<sequence>MFVLDMSVGNKNEGELIENPSWNHIETAIRELNGKSKTLVTLGADDEMYMSIGGGESEKYIVTVTFDNLSFYSLVDSSKPNITEKLVVGGQEGIYPAKMCVDLLRCLLAARTFTELGKLDPLLSWEEDKSLAVA</sequence>
<dbReference type="InterPro" id="IPR025680">
    <property type="entry name" value="DddI"/>
</dbReference>
<proteinExistence type="predicted"/>
<dbReference type="STRING" id="128403.WA1_26330"/>
<dbReference type="Proteomes" id="UP000076925">
    <property type="component" value="Unassembled WGS sequence"/>
</dbReference>
<name>A0A139X6Y6_9CYAN</name>
<evidence type="ECO:0000313" key="2">
    <source>
        <dbReference type="Proteomes" id="UP000076925"/>
    </source>
</evidence>
<reference evidence="1 2" key="1">
    <citation type="journal article" date="2013" name="Genome Biol. Evol.">
        <title>Genomes of Stigonematalean cyanobacteria (subsection V) and the evolution of oxygenic photosynthesis from prokaryotes to plastids.</title>
        <authorList>
            <person name="Dagan T."/>
            <person name="Roettger M."/>
            <person name="Stucken K."/>
            <person name="Landan G."/>
            <person name="Koch R."/>
            <person name="Major P."/>
            <person name="Gould S.B."/>
            <person name="Goremykin V.V."/>
            <person name="Rippka R."/>
            <person name="Tandeau de Marsac N."/>
            <person name="Gugger M."/>
            <person name="Lockhart P.J."/>
            <person name="Allen J.F."/>
            <person name="Brune I."/>
            <person name="Maus I."/>
            <person name="Puhler A."/>
            <person name="Martin W.F."/>
        </authorList>
    </citation>
    <scope>NUCLEOTIDE SEQUENCE [LARGE SCALE GENOMIC DNA]</scope>
    <source>
        <strain evidence="1 2">PCC 7110</strain>
    </source>
</reference>
<dbReference type="AlphaFoldDB" id="A0A139X6Y6"/>
<dbReference type="Pfam" id="PF14430">
    <property type="entry name" value="Imm1"/>
    <property type="match status" value="1"/>
</dbReference>
<dbReference type="OrthoDB" id="9005521at2"/>
<accession>A0A139X6Y6</accession>
<protein>
    <submittedName>
        <fullName evidence="1">Uncharacterized protein</fullName>
    </submittedName>
</protein>
<evidence type="ECO:0000313" key="1">
    <source>
        <dbReference type="EMBL" id="KYC40446.1"/>
    </source>
</evidence>
<dbReference type="EMBL" id="ANNX02000028">
    <property type="protein sequence ID" value="KYC40446.1"/>
    <property type="molecule type" value="Genomic_DNA"/>
</dbReference>